<evidence type="ECO:0000256" key="1">
    <source>
        <dbReference type="ARBA" id="ARBA00011063"/>
    </source>
</evidence>
<feature type="active site" description="Nucleophile" evidence="4">
    <location>
        <position position="8"/>
    </location>
</feature>
<dbReference type="AlphaFoldDB" id="A0A7D3XPU2"/>
<evidence type="ECO:0000313" key="7">
    <source>
        <dbReference type="EMBL" id="QKG85729.1"/>
    </source>
</evidence>
<proteinExistence type="inferred from homology"/>
<evidence type="ECO:0000256" key="4">
    <source>
        <dbReference type="PIRSR" id="PIRSR617867-1"/>
    </source>
</evidence>
<evidence type="ECO:0000313" key="8">
    <source>
        <dbReference type="Proteomes" id="UP000503088"/>
    </source>
</evidence>
<gene>
    <name evidence="7" type="ORF">GXN76_15560</name>
</gene>
<keyword evidence="3" id="KW-0904">Protein phosphatase</keyword>
<feature type="active site" evidence="4">
    <location>
        <position position="14"/>
    </location>
</feature>
<dbReference type="RefSeq" id="WP_173224699.1">
    <property type="nucleotide sequence ID" value="NZ_CP048104.1"/>
</dbReference>
<protein>
    <submittedName>
        <fullName evidence="7">Low molecular weight protein arginine phosphatase</fullName>
    </submittedName>
</protein>
<dbReference type="PANTHER" id="PTHR11717:SF31">
    <property type="entry name" value="LOW MOLECULAR WEIGHT PROTEIN-TYROSINE-PHOSPHATASE ETP-RELATED"/>
    <property type="match status" value="1"/>
</dbReference>
<accession>A0A7D3XPU2</accession>
<evidence type="ECO:0000256" key="3">
    <source>
        <dbReference type="ARBA" id="ARBA00022912"/>
    </source>
</evidence>
<feature type="coiled-coil region" evidence="5">
    <location>
        <begin position="113"/>
        <end position="174"/>
    </location>
</feature>
<name>A0A7D3XPU2_9BACL</name>
<dbReference type="SMART" id="SM00226">
    <property type="entry name" value="LMWPc"/>
    <property type="match status" value="1"/>
</dbReference>
<dbReference type="GO" id="GO:0004725">
    <property type="term" value="F:protein tyrosine phosphatase activity"/>
    <property type="evidence" value="ECO:0007669"/>
    <property type="project" value="InterPro"/>
</dbReference>
<evidence type="ECO:0000259" key="6">
    <source>
        <dbReference type="SMART" id="SM00226"/>
    </source>
</evidence>
<keyword evidence="8" id="KW-1185">Reference proteome</keyword>
<keyword evidence="5" id="KW-0175">Coiled coil</keyword>
<evidence type="ECO:0000256" key="5">
    <source>
        <dbReference type="SAM" id="Coils"/>
    </source>
</evidence>
<dbReference type="KEGG" id="kpul:GXN76_15560"/>
<keyword evidence="2" id="KW-0378">Hydrolase</keyword>
<dbReference type="PANTHER" id="PTHR11717">
    <property type="entry name" value="LOW MOLECULAR WEIGHT PROTEIN TYROSINE PHOSPHATASE"/>
    <property type="match status" value="1"/>
</dbReference>
<dbReference type="EMBL" id="CP048104">
    <property type="protein sequence ID" value="QKG85729.1"/>
    <property type="molecule type" value="Genomic_DNA"/>
</dbReference>
<organism evidence="7 8">
    <name type="scientific">Kroppenstedtia pulmonis</name>
    <dbReference type="NCBI Taxonomy" id="1380685"/>
    <lineage>
        <taxon>Bacteria</taxon>
        <taxon>Bacillati</taxon>
        <taxon>Bacillota</taxon>
        <taxon>Bacilli</taxon>
        <taxon>Bacillales</taxon>
        <taxon>Thermoactinomycetaceae</taxon>
        <taxon>Kroppenstedtia</taxon>
    </lineage>
</organism>
<feature type="domain" description="Phosphotyrosine protein phosphatase I" evidence="6">
    <location>
        <begin position="2"/>
        <end position="203"/>
    </location>
</feature>
<dbReference type="PRINTS" id="PR00719">
    <property type="entry name" value="LMWPTPASE"/>
</dbReference>
<dbReference type="InterPro" id="IPR036196">
    <property type="entry name" value="Ptyr_pPase_sf"/>
</dbReference>
<comment type="similarity">
    <text evidence="1">Belongs to the low molecular weight phosphotyrosine protein phosphatase family.</text>
</comment>
<sequence>MVKVLFVCTGNTCRSPMAEALLKKAAQEENLSIEVRSAGVAAGTGSAASQFAVNVLEDWEIDHSMHRSQPVSKELLHWADLVLTMTEGHRQWVVQQYPIHMEKIHTLGNWVKRRQRNEMLERLNKLSAELETRRALLRGARRNTESRKQMVEELNNLEKEKKSLEQGIFDIEGDVKDPFGGSLEDYRLCAAELAELIQEMVQEWKEEQGFGHGTRDDGE</sequence>
<reference evidence="7 8" key="1">
    <citation type="submission" date="2020-01" db="EMBL/GenBank/DDBJ databases">
        <authorList>
            <person name="Gulvik C.A."/>
            <person name="Batra D.G."/>
        </authorList>
    </citation>
    <scope>NUCLEOTIDE SEQUENCE [LARGE SCALE GENOMIC DNA]</scope>
    <source>
        <strain evidence="7 8">W9323</strain>
    </source>
</reference>
<dbReference type="Gene3D" id="3.40.50.2300">
    <property type="match status" value="1"/>
</dbReference>
<dbReference type="Proteomes" id="UP000503088">
    <property type="component" value="Chromosome"/>
</dbReference>
<dbReference type="InterPro" id="IPR023485">
    <property type="entry name" value="Ptyr_pPase"/>
</dbReference>
<dbReference type="InterPro" id="IPR050438">
    <property type="entry name" value="LMW_PTPase"/>
</dbReference>
<evidence type="ECO:0000256" key="2">
    <source>
        <dbReference type="ARBA" id="ARBA00022801"/>
    </source>
</evidence>
<dbReference type="CDD" id="cd16344">
    <property type="entry name" value="LMWPAP"/>
    <property type="match status" value="1"/>
</dbReference>
<dbReference type="InterPro" id="IPR017867">
    <property type="entry name" value="Tyr_phospatase_low_mol_wt"/>
</dbReference>
<dbReference type="Pfam" id="PF01451">
    <property type="entry name" value="LMWPc"/>
    <property type="match status" value="1"/>
</dbReference>
<dbReference type="SUPFAM" id="SSF52788">
    <property type="entry name" value="Phosphotyrosine protein phosphatases I"/>
    <property type="match status" value="1"/>
</dbReference>